<keyword evidence="2" id="KW-1185">Reference proteome</keyword>
<evidence type="ECO:0000313" key="1">
    <source>
        <dbReference type="EMBL" id="MFC5503600.1"/>
    </source>
</evidence>
<gene>
    <name evidence="1" type="ORF">ACFPJ4_15245</name>
</gene>
<dbReference type="RefSeq" id="WP_386741335.1">
    <property type="nucleotide sequence ID" value="NZ_JBHSMG010000006.1"/>
</dbReference>
<dbReference type="SUPFAM" id="SSF53955">
    <property type="entry name" value="Lysozyme-like"/>
    <property type="match status" value="1"/>
</dbReference>
<accession>A0ABW0NSU2</accession>
<organism evidence="1 2">
    <name type="scientific">Lysinimonas soli</name>
    <dbReference type="NCBI Taxonomy" id="1074233"/>
    <lineage>
        <taxon>Bacteria</taxon>
        <taxon>Bacillati</taxon>
        <taxon>Actinomycetota</taxon>
        <taxon>Actinomycetes</taxon>
        <taxon>Micrococcales</taxon>
        <taxon>Microbacteriaceae</taxon>
        <taxon>Lysinimonas</taxon>
    </lineage>
</organism>
<dbReference type="Proteomes" id="UP001596039">
    <property type="component" value="Unassembled WGS sequence"/>
</dbReference>
<comment type="caution">
    <text evidence="1">The sequence shown here is derived from an EMBL/GenBank/DDBJ whole genome shotgun (WGS) entry which is preliminary data.</text>
</comment>
<proteinExistence type="predicted"/>
<evidence type="ECO:0000313" key="2">
    <source>
        <dbReference type="Proteomes" id="UP001596039"/>
    </source>
</evidence>
<reference evidence="2" key="1">
    <citation type="journal article" date="2019" name="Int. J. Syst. Evol. Microbiol.">
        <title>The Global Catalogue of Microorganisms (GCM) 10K type strain sequencing project: providing services to taxonomists for standard genome sequencing and annotation.</title>
        <authorList>
            <consortium name="The Broad Institute Genomics Platform"/>
            <consortium name="The Broad Institute Genome Sequencing Center for Infectious Disease"/>
            <person name="Wu L."/>
            <person name="Ma J."/>
        </authorList>
    </citation>
    <scope>NUCLEOTIDE SEQUENCE [LARGE SCALE GENOMIC DNA]</scope>
    <source>
        <strain evidence="2">CGMCC 4.6997</strain>
    </source>
</reference>
<dbReference type="InterPro" id="IPR023346">
    <property type="entry name" value="Lysozyme-like_dom_sf"/>
</dbReference>
<dbReference type="EMBL" id="JBHSMG010000006">
    <property type="protein sequence ID" value="MFC5503600.1"/>
    <property type="molecule type" value="Genomic_DNA"/>
</dbReference>
<name>A0ABW0NSU2_9MICO</name>
<sequence length="161" mass="17055">MLVTLASPHVPSQAETLASAPHRSTQSYAVGEDLVAAVSRDGYHITKLPTARPVPAAGIPDPGTAQAIALEMVTARGWPSTEFDCLVLLWNRESHWNVYSSNASSGAYGIPQAVPGSKMASVGADWATNPATQITWGLGYIQGRYGTPCGAWNHSQSSGWY</sequence>
<protein>
    <submittedName>
        <fullName evidence="1">Lytic transglycosylase domain-containing protein</fullName>
    </submittedName>
</protein>